<proteinExistence type="inferred from homology"/>
<comment type="function">
    <text evidence="5">Zinc chaperone that directly transfers zinc cofactor to target proteins, thereby activating them. Zinc is transferred from the CXCC motif in the GTPase domain to the zinc binding site in target proteins in a process requiring GTP hydrolysis.</text>
</comment>
<dbReference type="GO" id="GO:0000166">
    <property type="term" value="F:nucleotide binding"/>
    <property type="evidence" value="ECO:0007669"/>
    <property type="project" value="UniProtKB-KW"/>
</dbReference>
<dbReference type="InterPro" id="IPR051316">
    <property type="entry name" value="Zinc-reg_GTPase_activator"/>
</dbReference>
<dbReference type="GO" id="GO:0005737">
    <property type="term" value="C:cytoplasm"/>
    <property type="evidence" value="ECO:0007669"/>
    <property type="project" value="TreeGrafter"/>
</dbReference>
<evidence type="ECO:0000256" key="7">
    <source>
        <dbReference type="SAM" id="MobiDB-lite"/>
    </source>
</evidence>
<name>A0A1H4K4D2_9HYPH</name>
<reference evidence="10" key="1">
    <citation type="submission" date="2016-10" db="EMBL/GenBank/DDBJ databases">
        <authorList>
            <person name="Varghese N."/>
            <person name="Submissions S."/>
        </authorList>
    </citation>
    <scope>NUCLEOTIDE SEQUENCE [LARGE SCALE GENOMIC DNA]</scope>
    <source>
        <strain evidence="10">ES.061</strain>
    </source>
</reference>
<keyword evidence="10" id="KW-1185">Reference proteome</keyword>
<feature type="compositionally biased region" description="Basic and acidic residues" evidence="7">
    <location>
        <begin position="217"/>
        <end position="239"/>
    </location>
</feature>
<evidence type="ECO:0000313" key="9">
    <source>
        <dbReference type="EMBL" id="SEB53384.1"/>
    </source>
</evidence>
<evidence type="ECO:0000256" key="5">
    <source>
        <dbReference type="ARBA" id="ARBA00045658"/>
    </source>
</evidence>
<protein>
    <submittedName>
        <fullName evidence="9">GTPase, G3E family</fullName>
    </submittedName>
</protein>
<comment type="similarity">
    <text evidence="4">Belongs to the SIMIBI class G3E GTPase family. ZNG1 subfamily.</text>
</comment>
<dbReference type="Gene3D" id="3.30.1220.10">
    <property type="entry name" value="CobW-like, C-terminal domain"/>
    <property type="match status" value="1"/>
</dbReference>
<keyword evidence="3" id="KW-0143">Chaperone</keyword>
<accession>A0A1H4K4D2</accession>
<dbReference type="InterPro" id="IPR036627">
    <property type="entry name" value="CobW-likC_sf"/>
</dbReference>
<dbReference type="RefSeq" id="WP_090328578.1">
    <property type="nucleotide sequence ID" value="NZ_FNSL01000001.1"/>
</dbReference>
<keyword evidence="2" id="KW-0378">Hydrolase</keyword>
<dbReference type="InterPro" id="IPR027417">
    <property type="entry name" value="P-loop_NTPase"/>
</dbReference>
<dbReference type="SMART" id="SM00833">
    <property type="entry name" value="CobW_C"/>
    <property type="match status" value="1"/>
</dbReference>
<evidence type="ECO:0000313" key="10">
    <source>
        <dbReference type="Proteomes" id="UP000199064"/>
    </source>
</evidence>
<dbReference type="SUPFAM" id="SSF52540">
    <property type="entry name" value="P-loop containing nucleoside triphosphate hydrolases"/>
    <property type="match status" value="1"/>
</dbReference>
<dbReference type="PANTHER" id="PTHR13748">
    <property type="entry name" value="COBW-RELATED"/>
    <property type="match status" value="1"/>
</dbReference>
<dbReference type="GO" id="GO:0016787">
    <property type="term" value="F:hydrolase activity"/>
    <property type="evidence" value="ECO:0007669"/>
    <property type="project" value="UniProtKB-KW"/>
</dbReference>
<comment type="catalytic activity">
    <reaction evidence="6">
        <text>GTP + H2O = GDP + phosphate + H(+)</text>
        <dbReference type="Rhea" id="RHEA:19669"/>
        <dbReference type="ChEBI" id="CHEBI:15377"/>
        <dbReference type="ChEBI" id="CHEBI:15378"/>
        <dbReference type="ChEBI" id="CHEBI:37565"/>
        <dbReference type="ChEBI" id="CHEBI:43474"/>
        <dbReference type="ChEBI" id="CHEBI:58189"/>
    </reaction>
    <physiologicalReaction direction="left-to-right" evidence="6">
        <dbReference type="Rhea" id="RHEA:19670"/>
    </physiologicalReaction>
</comment>
<dbReference type="InterPro" id="IPR011629">
    <property type="entry name" value="CobW-like_C"/>
</dbReference>
<feature type="domain" description="CobW C-terminal" evidence="8">
    <location>
        <begin position="244"/>
        <end position="339"/>
    </location>
</feature>
<dbReference type="InterPro" id="IPR003495">
    <property type="entry name" value="CobW/HypB/UreG_nucleotide-bd"/>
</dbReference>
<organism evidence="9 10">
    <name type="scientific">Nitratireductor aquibiodomus</name>
    <dbReference type="NCBI Taxonomy" id="204799"/>
    <lineage>
        <taxon>Bacteria</taxon>
        <taxon>Pseudomonadati</taxon>
        <taxon>Pseudomonadota</taxon>
        <taxon>Alphaproteobacteria</taxon>
        <taxon>Hyphomicrobiales</taxon>
        <taxon>Phyllobacteriaceae</taxon>
        <taxon>Nitratireductor</taxon>
    </lineage>
</organism>
<dbReference type="Proteomes" id="UP000199064">
    <property type="component" value="Unassembled WGS sequence"/>
</dbReference>
<dbReference type="Pfam" id="PF07683">
    <property type="entry name" value="CobW_C"/>
    <property type="match status" value="1"/>
</dbReference>
<evidence type="ECO:0000256" key="2">
    <source>
        <dbReference type="ARBA" id="ARBA00022801"/>
    </source>
</evidence>
<evidence type="ECO:0000256" key="1">
    <source>
        <dbReference type="ARBA" id="ARBA00022741"/>
    </source>
</evidence>
<keyword evidence="1" id="KW-0547">Nucleotide-binding</keyword>
<dbReference type="CDD" id="cd03112">
    <property type="entry name" value="CobW-like"/>
    <property type="match status" value="1"/>
</dbReference>
<dbReference type="EMBL" id="FNSL01000001">
    <property type="protein sequence ID" value="SEB53384.1"/>
    <property type="molecule type" value="Genomic_DNA"/>
</dbReference>
<evidence type="ECO:0000256" key="3">
    <source>
        <dbReference type="ARBA" id="ARBA00023186"/>
    </source>
</evidence>
<sequence>MSRTIALTLVTGFLGAGKTTLINRLLRDPALSDTAVIVNEFGAVGIDHLLVEEASDGIIELSDGCLCCTVRGALVDTLLGLDERLADGRADSLKRVVIETTGLADPVPVLQALAAHPALAARYRLDGVVTLVDAMHGRETLEAHEEARHQVAVADRLLLTKTDAVVADALSGLESYLAKLAPGLQPVVAEGMEAAAIIDCSALDIGARAAGVLRDAPPYHHHDHDHDHDHGHDHHNDHGHSAAYDTILLTHDRPISGSALDNFLDLLRSQCGPQILRLKGIVELQGQPDRPLVVQGVRQVLHEPRLLAKWPDDTRGVRIVIIGTGLDEAYVKGLFSAFMGDAAVDTPDRAALEDNPLAIAGFRR</sequence>
<evidence type="ECO:0000256" key="4">
    <source>
        <dbReference type="ARBA" id="ARBA00034320"/>
    </source>
</evidence>
<evidence type="ECO:0000256" key="6">
    <source>
        <dbReference type="ARBA" id="ARBA00049117"/>
    </source>
</evidence>
<evidence type="ECO:0000259" key="8">
    <source>
        <dbReference type="SMART" id="SM00833"/>
    </source>
</evidence>
<dbReference type="Gene3D" id="3.40.50.300">
    <property type="entry name" value="P-loop containing nucleotide triphosphate hydrolases"/>
    <property type="match status" value="1"/>
</dbReference>
<feature type="region of interest" description="Disordered" evidence="7">
    <location>
        <begin position="216"/>
        <end position="239"/>
    </location>
</feature>
<dbReference type="PANTHER" id="PTHR13748:SF62">
    <property type="entry name" value="COBW DOMAIN-CONTAINING PROTEIN"/>
    <property type="match status" value="1"/>
</dbReference>
<dbReference type="Pfam" id="PF02492">
    <property type="entry name" value="cobW"/>
    <property type="match status" value="1"/>
</dbReference>
<gene>
    <name evidence="9" type="ORF">SAMN05216452_1952</name>
</gene>
<dbReference type="SUPFAM" id="SSF90002">
    <property type="entry name" value="Hypothetical protein YjiA, C-terminal domain"/>
    <property type="match status" value="1"/>
</dbReference>
<dbReference type="AlphaFoldDB" id="A0A1H4K4D2"/>